<feature type="region of interest" description="Disordered" evidence="2">
    <location>
        <begin position="562"/>
        <end position="626"/>
    </location>
</feature>
<comment type="catalytic activity">
    <reaction evidence="1">
        <text>Thiol-dependent hydrolysis of ester, thioester, amide, peptide and isopeptide bonds formed by the C-terminal Gly of ubiquitin (a 76-residue protein attached to proteins as an intracellular targeting signal).</text>
        <dbReference type="EC" id="3.4.19.12"/>
    </reaction>
</comment>
<dbReference type="Proteomes" id="UP001166052">
    <property type="component" value="Unassembled WGS sequence"/>
</dbReference>
<dbReference type="InterPro" id="IPR049407">
    <property type="entry name" value="Usp38-like_N"/>
</dbReference>
<feature type="compositionally biased region" description="Polar residues" evidence="2">
    <location>
        <begin position="563"/>
        <end position="572"/>
    </location>
</feature>
<evidence type="ECO:0000256" key="2">
    <source>
        <dbReference type="SAM" id="MobiDB-lite"/>
    </source>
</evidence>
<dbReference type="EC" id="3.4.19.12" evidence="1"/>
<evidence type="ECO:0000256" key="1">
    <source>
        <dbReference type="RuleBase" id="RU366025"/>
    </source>
</evidence>
<evidence type="ECO:0000313" key="4">
    <source>
        <dbReference type="EMBL" id="MBN3292060.1"/>
    </source>
</evidence>
<comment type="caution">
    <text evidence="4">The sequence shown here is derived from an EMBL/GenBank/DDBJ whole genome shotgun (WGS) entry which is preliminary data.</text>
</comment>
<gene>
    <name evidence="4" type="primary">Usp35</name>
    <name evidence="4" type="ORF">GTO92_0022526</name>
</gene>
<keyword evidence="1 4" id="KW-0378">Hydrolase</keyword>
<accession>A0ABS2YZL8</accession>
<sequence length="881" mass="99598">MDRILEAVMVSSHSKAVKHNMILQVIESAPHPLARTQCLAMFEVCTKLFFLGDSKFKKDVGKEVLEAYAHHHPLEFEEFFNTRFALDLLQEGYGPIMKRSDEIFEYIQVALQYMVDRPSSMELFHTLQIEVLRIICERPGPKLCAMLSKLLNLYPQCIPGGNLQSVFCQQLIQSIRKFHCEGEENDEILEFVEQVTKTSGMLQCVWRMNMAIILPSLKELFIVISSPEEENNAPSNALASVVQYVPLELMDAVVRNITNDKNVSDAQILTAISRMLDWLSWPLVKNIDKWIISLMKGVVAVKRVHILMKVTLKKTEQVFSNLFYPIVREGALSVLSYILLSYEQSPEAFHKLLHQIPQLISSLSQEDSDSGRACLAEISELIHCLIFRFSGFPDLYEPVLEALKDFPSPHENRIKQLLSQNTWTSVQTELPEPVCYTQITTRSDTGKTGLVNLGNTCYMNSIIQALYMASELHEEEKTLRHASFTQSGVQKSESKTLIEQMFGGKMVTRIRCLCCQNVSWKEEVFTDLSLALPPHDISLSKSFIIDPSQTVVENTEPLHVASTLKQQSQVPSSPRRIRKTLTDTTSKHESPTFGNIDGVHLKTTDKSAKMDSSSPGSSQEQPSLPHSLRSIPDLINFFLSPEMLTGENQYHCQKCCALTDAEKVVELTEGPPYLILTLLRFSFDLGTMRRRKILDNVSIPLVLKLPVWDVSSREPGTFGTDNKHHKAIPPADGCAYVSLTYDLCSVVVHSGISSESGHYYCYARECTGGVGGPEAIHSDREEVKAPSSQKSAERQWFLFNDTRVSYSSFESVSNVTTYFPKDTAYVMFFRKRLLPVIENESFSTAEKMYGEMALNKELSESISKDNLLYAQVRVHYVLLVK</sequence>
<dbReference type="PANTHER" id="PTHR24006:SF660">
    <property type="entry name" value="UBIQUITIN CARBOXYL-TERMINAL HYDROLASE 35"/>
    <property type="match status" value="1"/>
</dbReference>
<name>A0ABS2YZL8_POLSE</name>
<comment type="similarity">
    <text evidence="1">Belongs to the peptidase C19 family.</text>
</comment>
<dbReference type="GO" id="GO:0016787">
    <property type="term" value="F:hydrolase activity"/>
    <property type="evidence" value="ECO:0007669"/>
    <property type="project" value="UniProtKB-KW"/>
</dbReference>
<evidence type="ECO:0000313" key="5">
    <source>
        <dbReference type="Proteomes" id="UP001166052"/>
    </source>
</evidence>
<dbReference type="SUPFAM" id="SSF48371">
    <property type="entry name" value="ARM repeat"/>
    <property type="match status" value="1"/>
</dbReference>
<reference evidence="4" key="1">
    <citation type="journal article" date="2021" name="Cell">
        <title>Tracing the genetic footprints of vertebrate landing in non-teleost ray-finned fishes.</title>
        <authorList>
            <person name="Bi X."/>
            <person name="Wang K."/>
            <person name="Yang L."/>
            <person name="Pan H."/>
            <person name="Jiang H."/>
            <person name="Wei Q."/>
            <person name="Fang M."/>
            <person name="Yu H."/>
            <person name="Zhu C."/>
            <person name="Cai Y."/>
            <person name="He Y."/>
            <person name="Gan X."/>
            <person name="Zeng H."/>
            <person name="Yu D."/>
            <person name="Zhu Y."/>
            <person name="Jiang H."/>
            <person name="Qiu Q."/>
            <person name="Yang H."/>
            <person name="Zhang Y.E."/>
            <person name="Wang W."/>
            <person name="Zhu M."/>
            <person name="He S."/>
            <person name="Zhang G."/>
        </authorList>
    </citation>
    <scope>NUCLEOTIDE SEQUENCE</scope>
    <source>
        <strain evidence="4">Bchr_001</strain>
    </source>
</reference>
<feature type="compositionally biased region" description="Low complexity" evidence="2">
    <location>
        <begin position="612"/>
        <end position="623"/>
    </location>
</feature>
<feature type="non-terminal residue" evidence="4">
    <location>
        <position position="1"/>
    </location>
</feature>
<dbReference type="Gene3D" id="3.90.70.10">
    <property type="entry name" value="Cysteine proteinases"/>
    <property type="match status" value="2"/>
</dbReference>
<dbReference type="PROSITE" id="PS50235">
    <property type="entry name" value="USP_3"/>
    <property type="match status" value="1"/>
</dbReference>
<evidence type="ECO:0000259" key="3">
    <source>
        <dbReference type="PROSITE" id="PS50235"/>
    </source>
</evidence>
<dbReference type="SUPFAM" id="SSF54001">
    <property type="entry name" value="Cysteine proteinases"/>
    <property type="match status" value="1"/>
</dbReference>
<dbReference type="InterPro" id="IPR050164">
    <property type="entry name" value="Peptidase_C19"/>
</dbReference>
<dbReference type="InterPro" id="IPR028889">
    <property type="entry name" value="USP"/>
</dbReference>
<keyword evidence="5" id="KW-1185">Reference proteome</keyword>
<keyword evidence="1" id="KW-0788">Thiol protease</keyword>
<feature type="compositionally biased region" description="Basic and acidic residues" evidence="2">
    <location>
        <begin position="599"/>
        <end position="609"/>
    </location>
</feature>
<dbReference type="InterPro" id="IPR016024">
    <property type="entry name" value="ARM-type_fold"/>
</dbReference>
<dbReference type="PANTHER" id="PTHR24006">
    <property type="entry name" value="UBIQUITIN CARBOXYL-TERMINAL HYDROLASE"/>
    <property type="match status" value="1"/>
</dbReference>
<protein>
    <recommendedName>
        <fullName evidence="1">Ubiquitin carboxyl-terminal hydrolase</fullName>
        <ecNumber evidence="1">3.4.19.12</ecNumber>
    </recommendedName>
</protein>
<dbReference type="Pfam" id="PF00443">
    <property type="entry name" value="UCH"/>
    <property type="match status" value="2"/>
</dbReference>
<keyword evidence="1" id="KW-0645">Protease</keyword>
<feature type="domain" description="USP" evidence="3">
    <location>
        <begin position="448"/>
        <end position="832"/>
    </location>
</feature>
<proteinExistence type="inferred from homology"/>
<dbReference type="PROSITE" id="PS00973">
    <property type="entry name" value="USP_2"/>
    <property type="match status" value="1"/>
</dbReference>
<dbReference type="PROSITE" id="PS00972">
    <property type="entry name" value="USP_1"/>
    <property type="match status" value="1"/>
</dbReference>
<keyword evidence="1" id="KW-0833">Ubl conjugation pathway</keyword>
<feature type="non-terminal residue" evidence="4">
    <location>
        <position position="881"/>
    </location>
</feature>
<organism evidence="4 5">
    <name type="scientific">Polypterus senegalus</name>
    <name type="common">Senegal bichir</name>
    <dbReference type="NCBI Taxonomy" id="55291"/>
    <lineage>
        <taxon>Eukaryota</taxon>
        <taxon>Metazoa</taxon>
        <taxon>Chordata</taxon>
        <taxon>Craniata</taxon>
        <taxon>Vertebrata</taxon>
        <taxon>Euteleostomi</taxon>
        <taxon>Actinopterygii</taxon>
        <taxon>Polypteriformes</taxon>
        <taxon>Polypteridae</taxon>
        <taxon>Polypterus</taxon>
    </lineage>
</organism>
<dbReference type="InterPro" id="IPR038765">
    <property type="entry name" value="Papain-like_cys_pep_sf"/>
</dbReference>
<dbReference type="Pfam" id="PF21246">
    <property type="entry name" value="Usp38-like_N"/>
    <property type="match status" value="1"/>
</dbReference>
<dbReference type="InterPro" id="IPR001394">
    <property type="entry name" value="Peptidase_C19_UCH"/>
</dbReference>
<dbReference type="InterPro" id="IPR018200">
    <property type="entry name" value="USP_CS"/>
</dbReference>
<dbReference type="EMBL" id="JAAWVN010014929">
    <property type="protein sequence ID" value="MBN3292060.1"/>
    <property type="molecule type" value="Genomic_DNA"/>
</dbReference>